<dbReference type="PANTHER" id="PTHR13131:SF5">
    <property type="entry name" value="CYSTINOSIN"/>
    <property type="match status" value="1"/>
</dbReference>
<feature type="chain" id="PRO_5046887576" evidence="10">
    <location>
        <begin position="20"/>
        <end position="364"/>
    </location>
</feature>
<name>A0ABN7SJW6_OIKDI</name>
<dbReference type="Pfam" id="PF04193">
    <property type="entry name" value="PQ-loop"/>
    <property type="match status" value="2"/>
</dbReference>
<reference evidence="11 12" key="1">
    <citation type="submission" date="2021-04" db="EMBL/GenBank/DDBJ databases">
        <authorList>
            <person name="Bliznina A."/>
        </authorList>
    </citation>
    <scope>NUCLEOTIDE SEQUENCE [LARGE SCALE GENOMIC DNA]</scope>
</reference>
<dbReference type="InterPro" id="IPR005282">
    <property type="entry name" value="LC_transporter"/>
</dbReference>
<feature type="signal peptide" evidence="10">
    <location>
        <begin position="1"/>
        <end position="19"/>
    </location>
</feature>
<comment type="catalytic activity">
    <reaction evidence="8">
        <text>L-cystine(out) + H(+)(out) = L-cystine(in) + H(+)(in)</text>
        <dbReference type="Rhea" id="RHEA:66172"/>
        <dbReference type="ChEBI" id="CHEBI:15378"/>
        <dbReference type="ChEBI" id="CHEBI:35491"/>
    </reaction>
    <physiologicalReaction direction="left-to-right" evidence="8">
        <dbReference type="Rhea" id="RHEA:66173"/>
    </physiologicalReaction>
</comment>
<dbReference type="Proteomes" id="UP001158576">
    <property type="component" value="Chromosome XSR"/>
</dbReference>
<comment type="similarity">
    <text evidence="2">Belongs to the cystinosin family.</text>
</comment>
<keyword evidence="5" id="KW-0677">Repeat</keyword>
<dbReference type="NCBIfam" id="TIGR00951">
    <property type="entry name" value="2A43"/>
    <property type="match status" value="1"/>
</dbReference>
<dbReference type="InterPro" id="IPR006603">
    <property type="entry name" value="PQ-loop_rpt"/>
</dbReference>
<evidence type="ECO:0000256" key="5">
    <source>
        <dbReference type="ARBA" id="ARBA00022737"/>
    </source>
</evidence>
<proteinExistence type="inferred from homology"/>
<dbReference type="PANTHER" id="PTHR13131">
    <property type="entry name" value="CYSTINOSIN"/>
    <property type="match status" value="1"/>
</dbReference>
<evidence type="ECO:0000256" key="10">
    <source>
        <dbReference type="SAM" id="SignalP"/>
    </source>
</evidence>
<dbReference type="EMBL" id="OU015569">
    <property type="protein sequence ID" value="CAG5099233.1"/>
    <property type="molecule type" value="Genomic_DNA"/>
</dbReference>
<evidence type="ECO:0000313" key="11">
    <source>
        <dbReference type="EMBL" id="CAG5099233.1"/>
    </source>
</evidence>
<evidence type="ECO:0000256" key="9">
    <source>
        <dbReference type="SAM" id="Phobius"/>
    </source>
</evidence>
<evidence type="ECO:0000256" key="6">
    <source>
        <dbReference type="ARBA" id="ARBA00022989"/>
    </source>
</evidence>
<feature type="transmembrane region" description="Helical" evidence="9">
    <location>
        <begin position="153"/>
        <end position="177"/>
    </location>
</feature>
<sequence length="364" mass="40962">MLDLHFISTLLFGFGSDVAIPGSIRIQNGKNGSWEISSDEAKDAYIYTNYTDSIVNITCLSGSLSSYNCKIHLDSNTSSIILQSVSIGQEFINFNDTNSTDDVTRVNVIKSESLYVFNEVIGWMYFVAWTVSFYPQIWLNFKRKNVEGLNFDFVLLNTIGFACYSAYNLALFFSKNIFAQYEERRHDGVNPVLPNDIFFSLHAFLASAFTGFQIVIYDKNGQKVSKFGWLFSGACILAAVLGCIAPAVGSMLWLDYLIILSSVKLAITIVKYIPQALMNYRRKSTEGWSIGNVLLDLTGGSLSMLQMMLQGVNNNDFSNIFGDPTKFGLGLFSILFDALFIVQHYVLYRNKPGYRAQLDDYNDY</sequence>
<evidence type="ECO:0000256" key="4">
    <source>
        <dbReference type="ARBA" id="ARBA00022692"/>
    </source>
</evidence>
<evidence type="ECO:0000256" key="8">
    <source>
        <dbReference type="ARBA" id="ARBA00048473"/>
    </source>
</evidence>
<keyword evidence="3" id="KW-0813">Transport</keyword>
<feature type="transmembrane region" description="Helical" evidence="9">
    <location>
        <begin position="120"/>
        <end position="141"/>
    </location>
</feature>
<feature type="transmembrane region" description="Helical" evidence="9">
    <location>
        <begin position="329"/>
        <end position="348"/>
    </location>
</feature>
<evidence type="ECO:0000256" key="1">
    <source>
        <dbReference type="ARBA" id="ARBA00004127"/>
    </source>
</evidence>
<keyword evidence="12" id="KW-1185">Reference proteome</keyword>
<keyword evidence="7 9" id="KW-0472">Membrane</keyword>
<organism evidence="11 12">
    <name type="scientific">Oikopleura dioica</name>
    <name type="common">Tunicate</name>
    <dbReference type="NCBI Taxonomy" id="34765"/>
    <lineage>
        <taxon>Eukaryota</taxon>
        <taxon>Metazoa</taxon>
        <taxon>Chordata</taxon>
        <taxon>Tunicata</taxon>
        <taxon>Appendicularia</taxon>
        <taxon>Copelata</taxon>
        <taxon>Oikopleuridae</taxon>
        <taxon>Oikopleura</taxon>
    </lineage>
</organism>
<evidence type="ECO:0000313" key="12">
    <source>
        <dbReference type="Proteomes" id="UP001158576"/>
    </source>
</evidence>
<accession>A0ABN7SJW6</accession>
<protein>
    <submittedName>
        <fullName evidence="11">Oidioi.mRNA.OKI2018_I69.XSR.g16366.t1.cds</fullName>
    </submittedName>
</protein>
<feature type="transmembrane region" description="Helical" evidence="9">
    <location>
        <begin position="253"/>
        <end position="273"/>
    </location>
</feature>
<feature type="transmembrane region" description="Helical" evidence="9">
    <location>
        <begin position="293"/>
        <end position="309"/>
    </location>
</feature>
<feature type="transmembrane region" description="Helical" evidence="9">
    <location>
        <begin position="197"/>
        <end position="217"/>
    </location>
</feature>
<keyword evidence="10" id="KW-0732">Signal</keyword>
<dbReference type="SMART" id="SM00679">
    <property type="entry name" value="CTNS"/>
    <property type="match status" value="2"/>
</dbReference>
<dbReference type="Gene3D" id="1.20.1280.290">
    <property type="match status" value="2"/>
</dbReference>
<evidence type="ECO:0000256" key="3">
    <source>
        <dbReference type="ARBA" id="ARBA00022448"/>
    </source>
</evidence>
<evidence type="ECO:0000256" key="2">
    <source>
        <dbReference type="ARBA" id="ARBA00006855"/>
    </source>
</evidence>
<evidence type="ECO:0000256" key="7">
    <source>
        <dbReference type="ARBA" id="ARBA00023136"/>
    </source>
</evidence>
<keyword evidence="4 9" id="KW-0812">Transmembrane</keyword>
<gene>
    <name evidence="11" type="ORF">OKIOD_LOCUS7924</name>
</gene>
<keyword evidence="6 9" id="KW-1133">Transmembrane helix</keyword>
<comment type="subcellular location">
    <subcellularLocation>
        <location evidence="1">Endomembrane system</location>
        <topology evidence="1">Multi-pass membrane protein</topology>
    </subcellularLocation>
</comment>
<feature type="transmembrane region" description="Helical" evidence="9">
    <location>
        <begin position="229"/>
        <end position="247"/>
    </location>
</feature>